<evidence type="ECO:0000313" key="4">
    <source>
        <dbReference type="Proteomes" id="UP000528286"/>
    </source>
</evidence>
<dbReference type="Pfam" id="PF00563">
    <property type="entry name" value="EAL"/>
    <property type="match status" value="1"/>
</dbReference>
<dbReference type="InterPro" id="IPR050706">
    <property type="entry name" value="Cyclic-di-GMP_PDE-like"/>
</dbReference>
<dbReference type="InterPro" id="IPR001633">
    <property type="entry name" value="EAL_dom"/>
</dbReference>
<dbReference type="SUPFAM" id="SSF141868">
    <property type="entry name" value="EAL domain-like"/>
    <property type="match status" value="1"/>
</dbReference>
<evidence type="ECO:0000259" key="2">
    <source>
        <dbReference type="PROSITE" id="PS50883"/>
    </source>
</evidence>
<dbReference type="EMBL" id="JACIEZ010000001">
    <property type="protein sequence ID" value="MBB4063381.1"/>
    <property type="molecule type" value="Genomic_DNA"/>
</dbReference>
<evidence type="ECO:0000313" key="3">
    <source>
        <dbReference type="EMBL" id="MBB4063381.1"/>
    </source>
</evidence>
<sequence>MPTRSRHARSDAAANPPAPATRAARVRRFLQKAAEQVARGVLVMAGAWVLSLPTTERLVETWLMAMMVAAACMPFRTAFPLRSASGTASLPDDHEDTLRGRLSRAGARGEFRLHYQPRIDIDTGRIVSAEALLRWQQPDGSLVAPDDFIPEAEETGLIRSIGAWVLEAACRDCRRWQQIGLAGLPVSVNVSAVQFRWGDLESVVEGALLGSGLDPALLEIELTESRALEDSDTGGQIARIAATGVRVAIDDFGKGYSNLARLGELDIQTLKIDRFFLHNIEEDDKGLALLEAIVGLTRRLGLEAVAEGVETPAAAARLAMIGCSRAQGYLWSKPLPPREFEHFALAWEPLGAMDMPKKRAGRPA</sequence>
<gene>
    <name evidence="3" type="ORF">GGR23_000542</name>
</gene>
<proteinExistence type="predicted"/>
<dbReference type="AlphaFoldDB" id="A0A7W6J3P5"/>
<dbReference type="PROSITE" id="PS50883">
    <property type="entry name" value="EAL"/>
    <property type="match status" value="1"/>
</dbReference>
<dbReference type="PANTHER" id="PTHR33121:SF70">
    <property type="entry name" value="SIGNALING PROTEIN YKOW"/>
    <property type="match status" value="1"/>
</dbReference>
<dbReference type="GO" id="GO:0071111">
    <property type="term" value="F:cyclic-guanylate-specific phosphodiesterase activity"/>
    <property type="evidence" value="ECO:0007669"/>
    <property type="project" value="InterPro"/>
</dbReference>
<feature type="region of interest" description="Disordered" evidence="1">
    <location>
        <begin position="1"/>
        <end position="22"/>
    </location>
</feature>
<feature type="compositionally biased region" description="Low complexity" evidence="1">
    <location>
        <begin position="11"/>
        <end position="22"/>
    </location>
</feature>
<reference evidence="3 4" key="1">
    <citation type="submission" date="2020-08" db="EMBL/GenBank/DDBJ databases">
        <title>Genomic Encyclopedia of Type Strains, Phase IV (KMG-IV): sequencing the most valuable type-strain genomes for metagenomic binning, comparative biology and taxonomic classification.</title>
        <authorList>
            <person name="Goeker M."/>
        </authorList>
    </citation>
    <scope>NUCLEOTIDE SEQUENCE [LARGE SCALE GENOMIC DNA]</scope>
    <source>
        <strain evidence="3 4">DSM 29853</strain>
    </source>
</reference>
<dbReference type="InterPro" id="IPR035919">
    <property type="entry name" value="EAL_sf"/>
</dbReference>
<dbReference type="Proteomes" id="UP000528286">
    <property type="component" value="Unassembled WGS sequence"/>
</dbReference>
<dbReference type="SMART" id="SM00052">
    <property type="entry name" value="EAL"/>
    <property type="match status" value="1"/>
</dbReference>
<accession>A0A7W6J3P5</accession>
<comment type="caution">
    <text evidence="3">The sequence shown here is derived from an EMBL/GenBank/DDBJ whole genome shotgun (WGS) entry which is preliminary data.</text>
</comment>
<dbReference type="CDD" id="cd01948">
    <property type="entry name" value="EAL"/>
    <property type="match status" value="1"/>
</dbReference>
<evidence type="ECO:0000256" key="1">
    <source>
        <dbReference type="SAM" id="MobiDB-lite"/>
    </source>
</evidence>
<feature type="domain" description="EAL" evidence="2">
    <location>
        <begin position="95"/>
        <end position="348"/>
    </location>
</feature>
<keyword evidence="4" id="KW-1185">Reference proteome</keyword>
<protein>
    <submittedName>
        <fullName evidence="3">EAL domain-containing protein (Putative c-di-GMP-specific phosphodiesterase class I)</fullName>
    </submittedName>
</protein>
<organism evidence="3 4">
    <name type="scientific">Gellertiella hungarica</name>
    <dbReference type="NCBI Taxonomy" id="1572859"/>
    <lineage>
        <taxon>Bacteria</taxon>
        <taxon>Pseudomonadati</taxon>
        <taxon>Pseudomonadota</taxon>
        <taxon>Alphaproteobacteria</taxon>
        <taxon>Hyphomicrobiales</taxon>
        <taxon>Rhizobiaceae</taxon>
        <taxon>Gellertiella</taxon>
    </lineage>
</organism>
<dbReference type="RefSeq" id="WP_183364571.1">
    <property type="nucleotide sequence ID" value="NZ_JACIEZ010000001.1"/>
</dbReference>
<dbReference type="PANTHER" id="PTHR33121">
    <property type="entry name" value="CYCLIC DI-GMP PHOSPHODIESTERASE PDEF"/>
    <property type="match status" value="1"/>
</dbReference>
<dbReference type="Gene3D" id="3.20.20.450">
    <property type="entry name" value="EAL domain"/>
    <property type="match status" value="1"/>
</dbReference>
<name>A0A7W6J3P5_9HYPH</name>